<dbReference type="InterPro" id="IPR010627">
    <property type="entry name" value="Prepilin_pept_A24_N"/>
</dbReference>
<sequence>MGVLLAASALAGLLIGSFLNVVVHRVPLGESVVRPASRCPGCGHEIRRRDNVPVLSWVVLRGRCRDCGEPISVRYPLVEVGTAGVFAALAWAVGPTAALPAYLYLGAIAVALALIDLDVHRLPDAIVKPSYLVALALLALASWGTGDWGAYVRALAGGAALWFLYQVTVIVKPGGMGYGDVKLAGVLGLYLGWWGWDALAVGAFGGFLIGGVVGLLVMLRGGSLKTKVPFGPSMLLGALLALFVAAPVADWYLTTTGIAPSA</sequence>
<keyword evidence="6 10" id="KW-1133">Transmembrane helix</keyword>
<organism evidence="13 14">
    <name type="scientific">Kineococcus halophytocola</name>
    <dbReference type="NCBI Taxonomy" id="3234027"/>
    <lineage>
        <taxon>Bacteria</taxon>
        <taxon>Bacillati</taxon>
        <taxon>Actinomycetota</taxon>
        <taxon>Actinomycetes</taxon>
        <taxon>Kineosporiales</taxon>
        <taxon>Kineosporiaceae</taxon>
        <taxon>Kineococcus</taxon>
    </lineage>
</organism>
<dbReference type="PANTHER" id="PTHR30487">
    <property type="entry name" value="TYPE 4 PREPILIN-LIKE PROTEINS LEADER PEPTIDE-PROCESSING ENZYME"/>
    <property type="match status" value="1"/>
</dbReference>
<proteinExistence type="inferred from homology"/>
<comment type="catalytic activity">
    <reaction evidence="9">
        <text>Typically cleaves a -Gly-|-Phe- bond to release an N-terminal, basic peptide of 5-8 residues from type IV prepilin, and then N-methylates the new N-terminal amino group, the methyl donor being S-adenosyl-L-methionine.</text>
        <dbReference type="EC" id="3.4.23.43"/>
    </reaction>
</comment>
<comment type="subcellular location">
    <subcellularLocation>
        <location evidence="1">Cell inner membrane</location>
        <topology evidence="1">Multi-pass membrane protein</topology>
    </subcellularLocation>
    <subcellularLocation>
        <location evidence="9">Cell membrane</location>
        <topology evidence="9">Multi-pass membrane protein</topology>
    </subcellularLocation>
</comment>
<dbReference type="EMBL" id="JBGFTU010000002">
    <property type="protein sequence ID" value="MEZ0163697.1"/>
    <property type="molecule type" value="Genomic_DNA"/>
</dbReference>
<protein>
    <recommendedName>
        <fullName evidence="9">Prepilin leader peptidase/N-methyltransferase</fullName>
        <ecNumber evidence="9">2.1.1.-</ecNumber>
        <ecNumber evidence="9">3.4.23.43</ecNumber>
    </recommendedName>
</protein>
<dbReference type="RefSeq" id="WP_370439946.1">
    <property type="nucleotide sequence ID" value="NZ_JBGFTU010000002.1"/>
</dbReference>
<feature type="transmembrane region" description="Helical" evidence="10">
    <location>
        <begin position="234"/>
        <end position="253"/>
    </location>
</feature>
<feature type="transmembrane region" description="Helical" evidence="10">
    <location>
        <begin position="202"/>
        <end position="222"/>
    </location>
</feature>
<keyword evidence="9" id="KW-0511">Multifunctional enzyme</keyword>
<accession>A0ABV4GWK4</accession>
<comment type="similarity">
    <text evidence="2 8">Belongs to the peptidase A24 family.</text>
</comment>
<name>A0ABV4GWK4_9ACTN</name>
<evidence type="ECO:0000256" key="1">
    <source>
        <dbReference type="ARBA" id="ARBA00004429"/>
    </source>
</evidence>
<evidence type="ECO:0000256" key="2">
    <source>
        <dbReference type="ARBA" id="ARBA00005801"/>
    </source>
</evidence>
<keyword evidence="14" id="KW-1185">Reference proteome</keyword>
<dbReference type="InterPro" id="IPR000045">
    <property type="entry name" value="Prepilin_IV_endopep_pep"/>
</dbReference>
<evidence type="ECO:0000256" key="10">
    <source>
        <dbReference type="SAM" id="Phobius"/>
    </source>
</evidence>
<dbReference type="Pfam" id="PF01478">
    <property type="entry name" value="Peptidase_A24"/>
    <property type="match status" value="1"/>
</dbReference>
<dbReference type="InterPro" id="IPR014032">
    <property type="entry name" value="Peptidase_A24A_bac"/>
</dbReference>
<evidence type="ECO:0000259" key="12">
    <source>
        <dbReference type="Pfam" id="PF06750"/>
    </source>
</evidence>
<comment type="caution">
    <text evidence="13">The sequence shown here is derived from an EMBL/GenBank/DDBJ whole genome shotgun (WGS) entry which is preliminary data.</text>
</comment>
<keyword evidence="9" id="KW-0489">Methyltransferase</keyword>
<dbReference type="PANTHER" id="PTHR30487:SF0">
    <property type="entry name" value="PREPILIN LEADER PEPTIDASE_N-METHYLTRANSFERASE-RELATED"/>
    <property type="match status" value="1"/>
</dbReference>
<dbReference type="EC" id="2.1.1.-" evidence="9"/>
<keyword evidence="7 10" id="KW-0472">Membrane</keyword>
<evidence type="ECO:0000313" key="14">
    <source>
        <dbReference type="Proteomes" id="UP001565927"/>
    </source>
</evidence>
<dbReference type="EC" id="3.4.23.43" evidence="9"/>
<keyword evidence="9" id="KW-0645">Protease</keyword>
<dbReference type="Proteomes" id="UP001565927">
    <property type="component" value="Unassembled WGS sequence"/>
</dbReference>
<keyword evidence="4" id="KW-0997">Cell inner membrane</keyword>
<keyword evidence="3" id="KW-1003">Cell membrane</keyword>
<feature type="transmembrane region" description="Helical" evidence="10">
    <location>
        <begin position="101"/>
        <end position="119"/>
    </location>
</feature>
<evidence type="ECO:0000256" key="9">
    <source>
        <dbReference type="RuleBase" id="RU003794"/>
    </source>
</evidence>
<evidence type="ECO:0000256" key="6">
    <source>
        <dbReference type="ARBA" id="ARBA00022989"/>
    </source>
</evidence>
<feature type="domain" description="Prepilin type IV endopeptidase peptidase" evidence="11">
    <location>
        <begin position="105"/>
        <end position="215"/>
    </location>
</feature>
<keyword evidence="9 13" id="KW-0378">Hydrolase</keyword>
<dbReference type="GO" id="GO:0016787">
    <property type="term" value="F:hydrolase activity"/>
    <property type="evidence" value="ECO:0007669"/>
    <property type="project" value="UniProtKB-KW"/>
</dbReference>
<evidence type="ECO:0000256" key="3">
    <source>
        <dbReference type="ARBA" id="ARBA00022475"/>
    </source>
</evidence>
<dbReference type="PRINTS" id="PR00864">
    <property type="entry name" value="PREPILNPTASE"/>
</dbReference>
<comment type="function">
    <text evidence="9">Plays an essential role in type IV pili and type II pseudopili formation by proteolytically removing the leader sequence from substrate proteins and subsequently monomethylating the alpha-amino group of the newly exposed N-terminal phenylalanine.</text>
</comment>
<feature type="transmembrane region" description="Helical" evidence="10">
    <location>
        <begin position="126"/>
        <end position="144"/>
    </location>
</feature>
<feature type="transmembrane region" description="Helical" evidence="10">
    <location>
        <begin position="150"/>
        <end position="171"/>
    </location>
</feature>
<keyword evidence="5 9" id="KW-0812">Transmembrane</keyword>
<dbReference type="Pfam" id="PF06750">
    <property type="entry name" value="A24_N_bact"/>
    <property type="match status" value="1"/>
</dbReference>
<evidence type="ECO:0000256" key="8">
    <source>
        <dbReference type="RuleBase" id="RU003793"/>
    </source>
</evidence>
<reference evidence="13 14" key="1">
    <citation type="submission" date="2024-07" db="EMBL/GenBank/DDBJ databases">
        <authorList>
            <person name="Thanompreechachai J."/>
            <person name="Duangmal K."/>
        </authorList>
    </citation>
    <scope>NUCLEOTIDE SEQUENCE [LARGE SCALE GENOMIC DNA]</scope>
    <source>
        <strain evidence="13 14">LSe6-4</strain>
    </source>
</reference>
<feature type="domain" description="Prepilin peptidase A24 N-terminal" evidence="12">
    <location>
        <begin position="11"/>
        <end position="92"/>
    </location>
</feature>
<evidence type="ECO:0000256" key="5">
    <source>
        <dbReference type="ARBA" id="ARBA00022692"/>
    </source>
</evidence>
<evidence type="ECO:0000313" key="13">
    <source>
        <dbReference type="EMBL" id="MEZ0163697.1"/>
    </source>
</evidence>
<evidence type="ECO:0000256" key="4">
    <source>
        <dbReference type="ARBA" id="ARBA00022519"/>
    </source>
</evidence>
<evidence type="ECO:0000256" key="7">
    <source>
        <dbReference type="ARBA" id="ARBA00023136"/>
    </source>
</evidence>
<evidence type="ECO:0000259" key="11">
    <source>
        <dbReference type="Pfam" id="PF01478"/>
    </source>
</evidence>
<keyword evidence="9" id="KW-0808">Transferase</keyword>
<gene>
    <name evidence="13" type="ORF">AB2L27_02825</name>
</gene>
<dbReference type="InterPro" id="IPR050882">
    <property type="entry name" value="Prepilin_peptidase/N-MTase"/>
</dbReference>
<dbReference type="Gene3D" id="1.20.120.1220">
    <property type="match status" value="1"/>
</dbReference>